<dbReference type="AlphaFoldDB" id="A0A2U2PCL7"/>
<dbReference type="EMBL" id="QEAS01000019">
    <property type="protein sequence ID" value="PWG78859.1"/>
    <property type="molecule type" value="Genomic_DNA"/>
</dbReference>
<dbReference type="GO" id="GO:0007165">
    <property type="term" value="P:signal transduction"/>
    <property type="evidence" value="ECO:0007669"/>
    <property type="project" value="TreeGrafter"/>
</dbReference>
<accession>A0A2U2PCL7</accession>
<name>A0A2U2PCL7_9SPHI</name>
<evidence type="ECO:0000313" key="6">
    <source>
        <dbReference type="Proteomes" id="UP000245647"/>
    </source>
</evidence>
<proteinExistence type="predicted"/>
<dbReference type="PRINTS" id="PR01549">
    <property type="entry name" value="AUTOINDCRSYN"/>
</dbReference>
<keyword evidence="4" id="KW-0071">Autoinducer synthesis</keyword>
<evidence type="ECO:0000313" key="5">
    <source>
        <dbReference type="EMBL" id="PWG78859.1"/>
    </source>
</evidence>
<dbReference type="InterPro" id="IPR016181">
    <property type="entry name" value="Acyl_CoA_acyltransferase"/>
</dbReference>
<keyword evidence="3" id="KW-0949">S-adenosyl-L-methionine</keyword>
<keyword evidence="6" id="KW-1185">Reference proteome</keyword>
<dbReference type="PROSITE" id="PS51187">
    <property type="entry name" value="AUTOINDUCER_SYNTH_2"/>
    <property type="match status" value="1"/>
</dbReference>
<dbReference type="RefSeq" id="WP_109417496.1">
    <property type="nucleotide sequence ID" value="NZ_QEAS01000019.1"/>
</dbReference>
<keyword evidence="2" id="KW-0808">Transferase</keyword>
<dbReference type="Pfam" id="PF00765">
    <property type="entry name" value="Autoind_synth"/>
    <property type="match status" value="1"/>
</dbReference>
<reference evidence="5 6" key="1">
    <citation type="submission" date="2018-04" db="EMBL/GenBank/DDBJ databases">
        <title>Pedobacter chongqingensis sp. nov., isolated from a rottenly hemp rope.</title>
        <authorList>
            <person name="Cai Y."/>
        </authorList>
    </citation>
    <scope>NUCLEOTIDE SEQUENCE [LARGE SCALE GENOMIC DNA]</scope>
    <source>
        <strain evidence="5 6">FJ4-8</strain>
    </source>
</reference>
<keyword evidence="1" id="KW-0673">Quorum sensing</keyword>
<evidence type="ECO:0000256" key="2">
    <source>
        <dbReference type="ARBA" id="ARBA00022679"/>
    </source>
</evidence>
<sequence length="221" mass="25586">MSNFRLIRANDESQVEILASMHHLRWEVFSKELKWTVGLQTFNCMEHDIYDKDGSVYIVRVNDELKVDACCRLMPTSRPYMLGEHYSHFIMHEPIPNSDRIWEISRTCASQEARRGSTSITAQLIAASIEFGLTNKIESFISLTSTRLYPILKRVVGWDSCCLGNAMITNFEDNNESYALKHPVSYEALKIIRNKNHFSEPFLFDVDRDLLNVTSVYCVDF</sequence>
<evidence type="ECO:0008006" key="7">
    <source>
        <dbReference type="Google" id="ProtNLM"/>
    </source>
</evidence>
<gene>
    <name evidence="5" type="ORF">DDR33_19570</name>
</gene>
<dbReference type="InterPro" id="IPR001690">
    <property type="entry name" value="Autoind_synthase"/>
</dbReference>
<evidence type="ECO:0000256" key="3">
    <source>
        <dbReference type="ARBA" id="ARBA00022691"/>
    </source>
</evidence>
<dbReference type="GO" id="GO:0009372">
    <property type="term" value="P:quorum sensing"/>
    <property type="evidence" value="ECO:0007669"/>
    <property type="project" value="UniProtKB-KW"/>
</dbReference>
<evidence type="ECO:0000256" key="1">
    <source>
        <dbReference type="ARBA" id="ARBA00022654"/>
    </source>
</evidence>
<dbReference type="SUPFAM" id="SSF55729">
    <property type="entry name" value="Acyl-CoA N-acyltransferases (Nat)"/>
    <property type="match status" value="1"/>
</dbReference>
<dbReference type="GO" id="GO:0016740">
    <property type="term" value="F:transferase activity"/>
    <property type="evidence" value="ECO:0007669"/>
    <property type="project" value="UniProtKB-KW"/>
</dbReference>
<evidence type="ECO:0000256" key="4">
    <source>
        <dbReference type="ARBA" id="ARBA00022929"/>
    </source>
</evidence>
<dbReference type="Gene3D" id="3.40.630.30">
    <property type="match status" value="1"/>
</dbReference>
<organism evidence="5 6">
    <name type="scientific">Pararcticibacter amylolyticus</name>
    <dbReference type="NCBI Taxonomy" id="2173175"/>
    <lineage>
        <taxon>Bacteria</taxon>
        <taxon>Pseudomonadati</taxon>
        <taxon>Bacteroidota</taxon>
        <taxon>Sphingobacteriia</taxon>
        <taxon>Sphingobacteriales</taxon>
        <taxon>Sphingobacteriaceae</taxon>
        <taxon>Pararcticibacter</taxon>
    </lineage>
</organism>
<dbReference type="PANTHER" id="PTHR39322">
    <property type="entry name" value="ACYL-HOMOSERINE-LACTONE SYNTHASE"/>
    <property type="match status" value="1"/>
</dbReference>
<comment type="caution">
    <text evidence="5">The sequence shown here is derived from an EMBL/GenBank/DDBJ whole genome shotgun (WGS) entry which is preliminary data.</text>
</comment>
<protein>
    <recommendedName>
        <fullName evidence="7">Acyl-homoserine-lactone synthase</fullName>
    </recommendedName>
</protein>
<dbReference type="OrthoDB" id="6023281at2"/>
<dbReference type="Proteomes" id="UP000245647">
    <property type="component" value="Unassembled WGS sequence"/>
</dbReference>
<dbReference type="PANTHER" id="PTHR39322:SF1">
    <property type="entry name" value="ISOVALERYL-HOMOSERINE LACTONE SYNTHASE"/>
    <property type="match status" value="1"/>
</dbReference>